<evidence type="ECO:0000313" key="1">
    <source>
        <dbReference type="EMBL" id="ARN20601.1"/>
    </source>
</evidence>
<dbReference type="AlphaFoldDB" id="A0A1W6L8D1"/>
<reference evidence="1 2" key="1">
    <citation type="submission" date="2016-04" db="EMBL/GenBank/DDBJ databases">
        <title>Complete genome sequence of natural rubber-degrading, novel Gram-negative bacterium, Rhizobacter gummiphilus strain NS21.</title>
        <authorList>
            <person name="Tabata M."/>
            <person name="Kasai D."/>
            <person name="Fukuda M."/>
        </authorList>
    </citation>
    <scope>NUCLEOTIDE SEQUENCE [LARGE SCALE GENOMIC DNA]</scope>
    <source>
        <strain evidence="1 2">NS21</strain>
    </source>
</reference>
<dbReference type="OrthoDB" id="9155703at2"/>
<keyword evidence="2" id="KW-1185">Reference proteome</keyword>
<dbReference type="Proteomes" id="UP000193427">
    <property type="component" value="Chromosome"/>
</dbReference>
<dbReference type="EMBL" id="CP015118">
    <property type="protein sequence ID" value="ARN20601.1"/>
    <property type="molecule type" value="Genomic_DNA"/>
</dbReference>
<evidence type="ECO:0000313" key="2">
    <source>
        <dbReference type="Proteomes" id="UP000193427"/>
    </source>
</evidence>
<dbReference type="RefSeq" id="WP_085750880.1">
    <property type="nucleotide sequence ID" value="NZ_BSPR01000023.1"/>
</dbReference>
<gene>
    <name evidence="1" type="ORF">A4W93_12245</name>
</gene>
<proteinExistence type="predicted"/>
<protein>
    <submittedName>
        <fullName evidence="1">Uncharacterized protein</fullName>
    </submittedName>
</protein>
<dbReference type="KEGG" id="rgu:A4W93_12245"/>
<organism evidence="1 2">
    <name type="scientific">Piscinibacter gummiphilus</name>
    <dbReference type="NCBI Taxonomy" id="946333"/>
    <lineage>
        <taxon>Bacteria</taxon>
        <taxon>Pseudomonadati</taxon>
        <taxon>Pseudomonadota</taxon>
        <taxon>Betaproteobacteria</taxon>
        <taxon>Burkholderiales</taxon>
        <taxon>Sphaerotilaceae</taxon>
        <taxon>Piscinibacter</taxon>
    </lineage>
</organism>
<sequence length="116" mass="12750">MWHWNSLWAPGPGDPPAVDDPKLYRSPWTPEQAFVLQARAWDTVVSSTRAWWSFWLATLTPPGQSPIGQVAPPAEADAPPAPHASERRSPRSRASAPAAKRAPHAESRSGLQARKR</sequence>
<name>A0A1W6L8D1_9BURK</name>
<dbReference type="STRING" id="946333.A4W93_12245"/>
<accession>A0A1W6L8D1</accession>